<dbReference type="VEuPathDB" id="AmoebaDB:NAEGRDRAFT_47674"/>
<dbReference type="PANTHER" id="PTHR47800">
    <property type="entry name" value="C2 DOMAIN-CONTAINING PROTEIN"/>
    <property type="match status" value="1"/>
</dbReference>
<organism evidence="4">
    <name type="scientific">Naegleria gruberi</name>
    <name type="common">Amoeba</name>
    <dbReference type="NCBI Taxonomy" id="5762"/>
    <lineage>
        <taxon>Eukaryota</taxon>
        <taxon>Discoba</taxon>
        <taxon>Heterolobosea</taxon>
        <taxon>Tetramitia</taxon>
        <taxon>Eutetramitia</taxon>
        <taxon>Vahlkampfiidae</taxon>
        <taxon>Naegleria</taxon>
    </lineage>
</organism>
<dbReference type="KEGG" id="ngr:NAEGRDRAFT_47674"/>
<dbReference type="GeneID" id="8848656"/>
<dbReference type="EMBL" id="GG738858">
    <property type="protein sequence ID" value="EFC46574.1"/>
    <property type="molecule type" value="Genomic_DNA"/>
</dbReference>
<feature type="domain" description="C2" evidence="2">
    <location>
        <begin position="451"/>
        <end position="585"/>
    </location>
</feature>
<evidence type="ECO:0000313" key="4">
    <source>
        <dbReference type="Proteomes" id="UP000006671"/>
    </source>
</evidence>
<dbReference type="RefSeq" id="XP_002679318.1">
    <property type="nucleotide sequence ID" value="XM_002679272.1"/>
</dbReference>
<dbReference type="InterPro" id="IPR000008">
    <property type="entry name" value="C2_dom"/>
</dbReference>
<dbReference type="PROSITE" id="PS50004">
    <property type="entry name" value="C2"/>
    <property type="match status" value="1"/>
</dbReference>
<keyword evidence="4" id="KW-1185">Reference proteome</keyword>
<accession>D2V9D9</accession>
<evidence type="ECO:0000259" key="2">
    <source>
        <dbReference type="PROSITE" id="PS50004"/>
    </source>
</evidence>
<sequence>MGNTSSIIRFSEEISPPSDEIEEAEAKPLRECSNRDLFCLCIHYNFKNDTVINAVTMNNDFNGKLFEGLAKETNYAKIQQEKELLQQKMSKYKIDNISAIVFLEQVIMKKKIDDEKSGRVKFEDDSNRLVLNVSEDTLESDGQAGQNSTSVNPVNKPNKTFESINETLFSKPSISPTPAIIDATAYPTTTDVQYSANRLTLLEKDRVGMAKKKLEKYYDFLRKNNRTPKDARMTGDLEVDAQNLVCEDRLLNREFMSSIVKQNSKKLNCEPFLRVKLLISDLGNSPFMTKLMSYFSNADMGIVHTGLLIGEWKIEWFNSSTVIVRSDSIQQIKSDKTIAAIDIGEIRGAENVKQTFRKLTEIICKYNGSVQYHQFKANCQHFTSEVLSALNLQLPKSECFDKYFDNLRNGKVDRTFYFSEILRDMISKTNISNDYTNKNSSTFKNRKSLNIFCNFIDSLEYFKTVEDTFHLTVIRGNNLMVSDVGGTSDGFVEVSIIGRDCKALAFSGKTPVVMKSLNPTWNCDFESELAKIDDYGKGIKIKFTVFDFDKFTKNEATSGTITIKYRYESYLAKEINNMEKYSIEYPFGDNSVELFILDEYYIGNLNFDVSEKSVLYRKEDEDKWILAWFANFGEVCPELEFDEIVANIKSESIEKLMSTYLNAQDIIIKSDSPQTTRRN</sequence>
<dbReference type="Gene3D" id="3.90.1720.30">
    <property type="entry name" value="PPPDE domains"/>
    <property type="match status" value="1"/>
</dbReference>
<gene>
    <name evidence="3" type="ORF">NAEGRDRAFT_47674</name>
</gene>
<dbReference type="SMART" id="SM00239">
    <property type="entry name" value="C2"/>
    <property type="match status" value="1"/>
</dbReference>
<name>D2V9D9_NAEGR</name>
<reference evidence="3 4" key="1">
    <citation type="journal article" date="2010" name="Cell">
        <title>The genome of Naegleria gruberi illuminates early eukaryotic versatility.</title>
        <authorList>
            <person name="Fritz-Laylin L.K."/>
            <person name="Prochnik S.E."/>
            <person name="Ginger M.L."/>
            <person name="Dacks J.B."/>
            <person name="Carpenter M.L."/>
            <person name="Field M.C."/>
            <person name="Kuo A."/>
            <person name="Paredez A."/>
            <person name="Chapman J."/>
            <person name="Pham J."/>
            <person name="Shu S."/>
            <person name="Neupane R."/>
            <person name="Cipriano M."/>
            <person name="Mancuso J."/>
            <person name="Tu H."/>
            <person name="Salamov A."/>
            <person name="Lindquist E."/>
            <person name="Shapiro H."/>
            <person name="Lucas S."/>
            <person name="Grigoriev I.V."/>
            <person name="Cande W.Z."/>
            <person name="Fulton C."/>
            <person name="Rokhsar D.S."/>
            <person name="Dawson S.C."/>
        </authorList>
    </citation>
    <scope>NUCLEOTIDE SEQUENCE [LARGE SCALE GENOMIC DNA]</scope>
    <source>
        <strain evidence="3 4">NEG-M</strain>
    </source>
</reference>
<dbReference type="PANTHER" id="PTHR47800:SF5">
    <property type="entry name" value="FER-1-LIKE PROTEIN 6"/>
    <property type="match status" value="1"/>
</dbReference>
<feature type="region of interest" description="Disordered" evidence="1">
    <location>
        <begin position="137"/>
        <end position="157"/>
    </location>
</feature>
<evidence type="ECO:0000256" key="1">
    <source>
        <dbReference type="SAM" id="MobiDB-lite"/>
    </source>
</evidence>
<dbReference type="AlphaFoldDB" id="D2V9D9"/>
<dbReference type="OrthoDB" id="10255738at2759"/>
<dbReference type="SUPFAM" id="SSF49562">
    <property type="entry name" value="C2 domain (Calcium/lipid-binding domain, CaLB)"/>
    <property type="match status" value="1"/>
</dbReference>
<dbReference type="Proteomes" id="UP000006671">
    <property type="component" value="Unassembled WGS sequence"/>
</dbReference>
<feature type="compositionally biased region" description="Polar residues" evidence="1">
    <location>
        <begin position="143"/>
        <end position="157"/>
    </location>
</feature>
<dbReference type="GO" id="GO:0010628">
    <property type="term" value="P:positive regulation of gene expression"/>
    <property type="evidence" value="ECO:0007669"/>
    <property type="project" value="TreeGrafter"/>
</dbReference>
<dbReference type="Pfam" id="PF00168">
    <property type="entry name" value="C2"/>
    <property type="match status" value="1"/>
</dbReference>
<proteinExistence type="predicted"/>
<dbReference type="InterPro" id="IPR042266">
    <property type="entry name" value="PPPDE_sf"/>
</dbReference>
<dbReference type="CDD" id="cd00030">
    <property type="entry name" value="C2"/>
    <property type="match status" value="1"/>
</dbReference>
<protein>
    <submittedName>
        <fullName evidence="3">Predicted protein</fullName>
    </submittedName>
</protein>
<dbReference type="Gene3D" id="2.60.40.150">
    <property type="entry name" value="C2 domain"/>
    <property type="match status" value="1"/>
</dbReference>
<dbReference type="InParanoid" id="D2V9D9"/>
<evidence type="ECO:0000313" key="3">
    <source>
        <dbReference type="EMBL" id="EFC46574.1"/>
    </source>
</evidence>
<dbReference type="InterPro" id="IPR035892">
    <property type="entry name" value="C2_domain_sf"/>
</dbReference>